<proteinExistence type="predicted"/>
<evidence type="ECO:0000313" key="1">
    <source>
        <dbReference type="EMBL" id="KAL1887588.1"/>
    </source>
</evidence>
<reference evidence="1 2" key="1">
    <citation type="journal article" date="2024" name="IMA Fungus">
        <title>IMA Genome - F19 : A genome assembly and annotation guide to empower mycologists, including annotated draft genome sequences of Ceratocystis pirilliformis, Diaporthe australafricana, Fusarium ophioides, Paecilomyces lecythidis, and Sporothrix stenoceras.</title>
        <authorList>
            <person name="Aylward J."/>
            <person name="Wilson A.M."/>
            <person name="Visagie C.M."/>
            <person name="Spraker J."/>
            <person name="Barnes I."/>
            <person name="Buitendag C."/>
            <person name="Ceriani C."/>
            <person name="Del Mar Angel L."/>
            <person name="du Plessis D."/>
            <person name="Fuchs T."/>
            <person name="Gasser K."/>
            <person name="Kramer D."/>
            <person name="Li W."/>
            <person name="Munsamy K."/>
            <person name="Piso A."/>
            <person name="Price J.L."/>
            <person name="Sonnekus B."/>
            <person name="Thomas C."/>
            <person name="van der Nest A."/>
            <person name="van Dijk A."/>
            <person name="van Heerden A."/>
            <person name="van Vuuren N."/>
            <person name="Yilmaz N."/>
            <person name="Duong T.A."/>
            <person name="van der Merwe N.A."/>
            <person name="Wingfield M.J."/>
            <person name="Wingfield B.D."/>
        </authorList>
    </citation>
    <scope>NUCLEOTIDE SEQUENCE [LARGE SCALE GENOMIC DNA]</scope>
    <source>
        <strain evidence="1 2">CMW 12675</strain>
    </source>
</reference>
<gene>
    <name evidence="1" type="ORF">Cpir12675_006491</name>
</gene>
<accession>A0ABR3YGY4</accession>
<evidence type="ECO:0008006" key="3">
    <source>
        <dbReference type="Google" id="ProtNLM"/>
    </source>
</evidence>
<organism evidence="1 2">
    <name type="scientific">Ceratocystis pirilliformis</name>
    <dbReference type="NCBI Taxonomy" id="259994"/>
    <lineage>
        <taxon>Eukaryota</taxon>
        <taxon>Fungi</taxon>
        <taxon>Dikarya</taxon>
        <taxon>Ascomycota</taxon>
        <taxon>Pezizomycotina</taxon>
        <taxon>Sordariomycetes</taxon>
        <taxon>Hypocreomycetidae</taxon>
        <taxon>Microascales</taxon>
        <taxon>Ceratocystidaceae</taxon>
        <taxon>Ceratocystis</taxon>
    </lineage>
</organism>
<sequence length="130" mass="14854">MLAIYAPVCQWRSLLAGIHFEAHTDHQNLVFFQKLKALSERTLTPDQDITKDISDDRLQSRIHQALTPKDGYLVVTAAIWATAPDRDPEGTTTKEHPTLPSPFINVDLTNLWNSALQRNERYWEVKSAIE</sequence>
<name>A0ABR3YGY4_9PEZI</name>
<comment type="caution">
    <text evidence="1">The sequence shown here is derived from an EMBL/GenBank/DDBJ whole genome shotgun (WGS) entry which is preliminary data.</text>
</comment>
<protein>
    <recommendedName>
        <fullName evidence="3">Reverse transcriptase RNase H-like domain-containing protein</fullName>
    </recommendedName>
</protein>
<dbReference type="EMBL" id="JAWDJO010000309">
    <property type="protein sequence ID" value="KAL1887588.1"/>
    <property type="molecule type" value="Genomic_DNA"/>
</dbReference>
<evidence type="ECO:0000313" key="2">
    <source>
        <dbReference type="Proteomes" id="UP001583280"/>
    </source>
</evidence>
<keyword evidence="2" id="KW-1185">Reference proteome</keyword>
<dbReference type="Proteomes" id="UP001583280">
    <property type="component" value="Unassembled WGS sequence"/>
</dbReference>